<organism evidence="7 9">
    <name type="scientific">Paraclostridium sordellii</name>
    <name type="common">Clostridium sordellii</name>
    <dbReference type="NCBI Taxonomy" id="1505"/>
    <lineage>
        <taxon>Bacteria</taxon>
        <taxon>Bacillati</taxon>
        <taxon>Bacillota</taxon>
        <taxon>Clostridia</taxon>
        <taxon>Peptostreptococcales</taxon>
        <taxon>Peptostreptococcaceae</taxon>
        <taxon>Paraclostridium</taxon>
    </lineage>
</organism>
<evidence type="ECO:0000313" key="7">
    <source>
        <dbReference type="EMBL" id="CEQ05192.1"/>
    </source>
</evidence>
<sequence length="206" mass="23073">MIIEKFVDHYFGENTYLIADKDTREGAVIDPGGDIKDLLRYMEDNFINVKYIILTHGHGDHIGCVPELKKVTGACIIANSNEKEILLDKKKNLSYRMNCGATEFDADKYVNDGDSINLGDLKLKFIYTPGHTKGGMCVRVGNHMFTGDTLFAGSMGRTDLYSGDNKQMQKSLSRLRNYEDDIIVYPGHGPNTTMGIEKTTNPYMAK</sequence>
<dbReference type="SUPFAM" id="SSF56281">
    <property type="entry name" value="Metallo-hydrolase/oxidoreductase"/>
    <property type="match status" value="1"/>
</dbReference>
<evidence type="ECO:0000313" key="9">
    <source>
        <dbReference type="Proteomes" id="UP000049127"/>
    </source>
</evidence>
<reference evidence="7 9" key="2">
    <citation type="submission" date="2015-01" db="EMBL/GenBank/DDBJ databases">
        <authorList>
            <person name="Aslett A.Martin."/>
            <person name="De Silva Nishadi"/>
        </authorList>
    </citation>
    <scope>NUCLEOTIDE SEQUENCE [LARGE SCALE GENOMIC DNA]</scope>
    <source>
        <strain evidence="7 9">R28058</strain>
    </source>
</reference>
<protein>
    <submittedName>
        <fullName evidence="7">Hydrolase beta-lactamase-like</fullName>
        <ecNumber evidence="7">3.-.-.-</ecNumber>
    </submittedName>
</protein>
<dbReference type="Gene3D" id="3.60.15.10">
    <property type="entry name" value="Ribonuclease Z/Hydroxyacylglutathione hydrolase-like"/>
    <property type="match status" value="1"/>
</dbReference>
<dbReference type="EMBL" id="CEKZ01000023">
    <property type="protein sequence ID" value="CEQ05192.1"/>
    <property type="molecule type" value="Genomic_DNA"/>
</dbReference>
<dbReference type="GeneID" id="97538654"/>
<dbReference type="GO" id="GO:0016787">
    <property type="term" value="F:hydrolase activity"/>
    <property type="evidence" value="ECO:0007669"/>
    <property type="project" value="UniProtKB-KW"/>
</dbReference>
<evidence type="ECO:0000313" key="6">
    <source>
        <dbReference type="EMBL" id="CEJ74942.1"/>
    </source>
</evidence>
<dbReference type="RefSeq" id="WP_021127771.1">
    <property type="nucleotide sequence ID" value="NZ_BDJI01000002.1"/>
</dbReference>
<dbReference type="PANTHER" id="PTHR46233">
    <property type="entry name" value="HYDROXYACYLGLUTATHIONE HYDROLASE GLOC"/>
    <property type="match status" value="1"/>
</dbReference>
<dbReference type="KEGG" id="psor:RSJ16_15395"/>
<keyword evidence="3 7" id="KW-0378">Hydrolase</keyword>
<dbReference type="EC" id="3.-.-.-" evidence="7"/>
<dbReference type="EMBL" id="LN679998">
    <property type="protein sequence ID" value="CEJ74942.1"/>
    <property type="molecule type" value="Genomic_DNA"/>
</dbReference>
<reference evidence="6 8" key="1">
    <citation type="submission" date="2014-11" db="EMBL/GenBank/DDBJ databases">
        <authorList>
            <person name="Aslett M.A."/>
            <person name="De Silva N."/>
        </authorList>
    </citation>
    <scope>NUCLEOTIDE SEQUENCE [LARGE SCALE GENOMIC DNA]</scope>
    <source>
        <strain evidence="6 8">ATCC9714</strain>
    </source>
</reference>
<dbReference type="GO" id="GO:0046872">
    <property type="term" value="F:metal ion binding"/>
    <property type="evidence" value="ECO:0007669"/>
    <property type="project" value="UniProtKB-KW"/>
</dbReference>
<dbReference type="OrthoDB" id="9802248at2"/>
<dbReference type="PATRIC" id="fig|1505.7.peg.2769"/>
<evidence type="ECO:0000259" key="5">
    <source>
        <dbReference type="SMART" id="SM00849"/>
    </source>
</evidence>
<feature type="domain" description="Metallo-beta-lactamase" evidence="5">
    <location>
        <begin position="12"/>
        <end position="188"/>
    </location>
</feature>
<comment type="cofactor">
    <cofactor evidence="1">
        <name>Zn(2+)</name>
        <dbReference type="ChEBI" id="CHEBI:29105"/>
    </cofactor>
</comment>
<keyword evidence="8" id="KW-1185">Reference proteome</keyword>
<dbReference type="Pfam" id="PF00753">
    <property type="entry name" value="Lactamase_B"/>
    <property type="match status" value="1"/>
</dbReference>
<dbReference type="eggNOG" id="COG0491">
    <property type="taxonomic scope" value="Bacteria"/>
</dbReference>
<dbReference type="CDD" id="cd06262">
    <property type="entry name" value="metallo-hydrolase-like_MBL-fold"/>
    <property type="match status" value="1"/>
</dbReference>
<evidence type="ECO:0000313" key="8">
    <source>
        <dbReference type="Proteomes" id="UP000032811"/>
    </source>
</evidence>
<evidence type="ECO:0000256" key="1">
    <source>
        <dbReference type="ARBA" id="ARBA00001947"/>
    </source>
</evidence>
<keyword evidence="2" id="KW-0479">Metal-binding</keyword>
<proteinExistence type="predicted"/>
<evidence type="ECO:0000256" key="2">
    <source>
        <dbReference type="ARBA" id="ARBA00022723"/>
    </source>
</evidence>
<gene>
    <name evidence="7" type="primary">baeB</name>
    <name evidence="6" type="ORF">ATCC9714_28301</name>
    <name evidence="7" type="ORF">R28058_29091</name>
</gene>
<accession>A0A0A1SN75</accession>
<dbReference type="InterPro" id="IPR036866">
    <property type="entry name" value="RibonucZ/Hydroxyglut_hydro"/>
</dbReference>
<evidence type="ECO:0000256" key="3">
    <source>
        <dbReference type="ARBA" id="ARBA00022801"/>
    </source>
</evidence>
<dbReference type="AlphaFoldDB" id="A0A0A1SN75"/>
<dbReference type="Proteomes" id="UP000049127">
    <property type="component" value="Unassembled WGS sequence"/>
</dbReference>
<dbReference type="InterPro" id="IPR051453">
    <property type="entry name" value="MBL_Glyoxalase_II"/>
</dbReference>
<evidence type="ECO:0000256" key="4">
    <source>
        <dbReference type="ARBA" id="ARBA00022833"/>
    </source>
</evidence>
<name>A0A0A1SN75_PARSO</name>
<dbReference type="InterPro" id="IPR001279">
    <property type="entry name" value="Metallo-B-lactamas"/>
</dbReference>
<dbReference type="PANTHER" id="PTHR46233:SF3">
    <property type="entry name" value="HYDROXYACYLGLUTATHIONE HYDROLASE GLOC"/>
    <property type="match status" value="1"/>
</dbReference>
<dbReference type="SMART" id="SM00849">
    <property type="entry name" value="Lactamase_B"/>
    <property type="match status" value="1"/>
</dbReference>
<keyword evidence="4" id="KW-0862">Zinc</keyword>
<dbReference type="Proteomes" id="UP000032811">
    <property type="component" value="Chromosome 1"/>
</dbReference>